<dbReference type="InterPro" id="IPR004701">
    <property type="entry name" value="PTS_EIIA_man-typ"/>
</dbReference>
<dbReference type="RefSeq" id="WP_025013722.1">
    <property type="nucleotide sequence ID" value="NZ_AP012544.1"/>
</dbReference>
<dbReference type="InterPro" id="IPR051471">
    <property type="entry name" value="Bacterial_PTS_sugar_comp"/>
</dbReference>
<dbReference type="AlphaFoldDB" id="A0AAD1AN79"/>
<evidence type="ECO:0000313" key="4">
    <source>
        <dbReference type="Proteomes" id="UP000015560"/>
    </source>
</evidence>
<gene>
    <name evidence="3" type="ORF">LBCZ_0268</name>
</gene>
<dbReference type="GeneID" id="45547537"/>
<dbReference type="Proteomes" id="UP000015560">
    <property type="component" value="Chromosome"/>
</dbReference>
<organism evidence="3 4">
    <name type="scientific">Lacticaseibacillus casei DSM 20011 = JCM 1134 = ATCC 393</name>
    <dbReference type="NCBI Taxonomy" id="1423732"/>
    <lineage>
        <taxon>Bacteria</taxon>
        <taxon>Bacillati</taxon>
        <taxon>Bacillota</taxon>
        <taxon>Bacilli</taxon>
        <taxon>Lactobacillales</taxon>
        <taxon>Lactobacillaceae</taxon>
        <taxon>Lacticaseibacillus</taxon>
    </lineage>
</organism>
<sequence length="138" mass="15187">MERTIVLASHHRLAEGLKDTLNFISGGGQDIVSMAAYLDNQPVENQVDALMASFPADRDVIVLTDMMAGSVNQKFFKYRTRPHTHIISGMNLPLALGIAMAPTNEYVSDDQINDLIQEAKNAIVNVNTLQVEADDDDE</sequence>
<accession>A0AAD1AN79</accession>
<dbReference type="PANTHER" id="PTHR33799">
    <property type="entry name" value="PTS PERMEASE-RELATED-RELATED"/>
    <property type="match status" value="1"/>
</dbReference>
<dbReference type="Gene3D" id="3.40.50.510">
    <property type="entry name" value="Phosphotransferase system, mannose-type IIA component"/>
    <property type="match status" value="1"/>
</dbReference>
<dbReference type="EMBL" id="AP012544">
    <property type="protein sequence ID" value="BAN73436.1"/>
    <property type="molecule type" value="Genomic_DNA"/>
</dbReference>
<name>A0AAD1AN79_LACCA</name>
<protein>
    <submittedName>
        <fullName evidence="3">PTS system mannose/fructose-specific IIA component</fullName>
    </submittedName>
</protein>
<dbReference type="InterPro" id="IPR036662">
    <property type="entry name" value="PTS_EIIA_man-typ_sf"/>
</dbReference>
<keyword evidence="1" id="KW-0808">Transferase</keyword>
<feature type="domain" description="PTS EIIA type-4" evidence="2">
    <location>
        <begin position="2"/>
        <end position="123"/>
    </location>
</feature>
<evidence type="ECO:0000259" key="2">
    <source>
        <dbReference type="PROSITE" id="PS51096"/>
    </source>
</evidence>
<dbReference type="PANTHER" id="PTHR33799:SF1">
    <property type="entry name" value="PTS SYSTEM MANNOSE-SPECIFIC EIIAB COMPONENT-RELATED"/>
    <property type="match status" value="1"/>
</dbReference>
<dbReference type="GO" id="GO:0009401">
    <property type="term" value="P:phosphoenolpyruvate-dependent sugar phosphotransferase system"/>
    <property type="evidence" value="ECO:0007669"/>
    <property type="project" value="InterPro"/>
</dbReference>
<dbReference type="GO" id="GO:0016740">
    <property type="term" value="F:transferase activity"/>
    <property type="evidence" value="ECO:0007669"/>
    <property type="project" value="UniProtKB-KW"/>
</dbReference>
<proteinExistence type="predicted"/>
<reference evidence="3 4" key="1">
    <citation type="journal article" date="2013" name="PLoS ONE">
        <title>Genomic Adaptation of the Lactobacillus casei Group.</title>
        <authorList>
            <person name="Toh H."/>
            <person name="Oshima K."/>
            <person name="Nakano A."/>
            <person name="Takahata M."/>
            <person name="Murakami M."/>
            <person name="Takaki T."/>
            <person name="Nishiyama H."/>
            <person name="Igimi S."/>
            <person name="Hattori M."/>
            <person name="Morita H."/>
        </authorList>
    </citation>
    <scope>NUCLEOTIDE SEQUENCE [LARGE SCALE GENOMIC DNA]</scope>
    <source>
        <strain evidence="3 4">ATCC 393</strain>
    </source>
</reference>
<dbReference type="GO" id="GO:0016020">
    <property type="term" value="C:membrane"/>
    <property type="evidence" value="ECO:0007669"/>
    <property type="project" value="InterPro"/>
</dbReference>
<evidence type="ECO:0000313" key="3">
    <source>
        <dbReference type="EMBL" id="BAN73436.1"/>
    </source>
</evidence>
<dbReference type="SUPFAM" id="SSF53062">
    <property type="entry name" value="PTS system fructose IIA component-like"/>
    <property type="match status" value="1"/>
</dbReference>
<evidence type="ECO:0000256" key="1">
    <source>
        <dbReference type="ARBA" id="ARBA00022679"/>
    </source>
</evidence>
<dbReference type="Pfam" id="PF03610">
    <property type="entry name" value="EIIA-man"/>
    <property type="match status" value="1"/>
</dbReference>
<dbReference type="PROSITE" id="PS51096">
    <property type="entry name" value="PTS_EIIA_TYPE_4"/>
    <property type="match status" value="1"/>
</dbReference>